<feature type="domain" description="YjeF N-terminal" evidence="1">
    <location>
        <begin position="1"/>
        <end position="59"/>
    </location>
</feature>
<name>A0A0F9D7V2_9ZZZZ</name>
<comment type="caution">
    <text evidence="2">The sequence shown here is derived from an EMBL/GenBank/DDBJ whole genome shotgun (WGS) entry which is preliminary data.</text>
</comment>
<dbReference type="SUPFAM" id="SSF64153">
    <property type="entry name" value="YjeF N-terminal domain-like"/>
    <property type="match status" value="1"/>
</dbReference>
<gene>
    <name evidence="2" type="ORF">LCGC14_2232030</name>
</gene>
<organism evidence="2">
    <name type="scientific">marine sediment metagenome</name>
    <dbReference type="NCBI Taxonomy" id="412755"/>
    <lineage>
        <taxon>unclassified sequences</taxon>
        <taxon>metagenomes</taxon>
        <taxon>ecological metagenomes</taxon>
    </lineage>
</organism>
<dbReference type="Gene3D" id="3.40.50.10260">
    <property type="entry name" value="YjeF N-terminal domain"/>
    <property type="match status" value="1"/>
</dbReference>
<dbReference type="InterPro" id="IPR004443">
    <property type="entry name" value="YjeF_N_dom"/>
</dbReference>
<evidence type="ECO:0000259" key="1">
    <source>
        <dbReference type="PROSITE" id="PS51385"/>
    </source>
</evidence>
<reference evidence="2" key="1">
    <citation type="journal article" date="2015" name="Nature">
        <title>Complex archaea that bridge the gap between prokaryotes and eukaryotes.</title>
        <authorList>
            <person name="Spang A."/>
            <person name="Saw J.H."/>
            <person name="Jorgensen S.L."/>
            <person name="Zaremba-Niedzwiedzka K."/>
            <person name="Martijn J."/>
            <person name="Lind A.E."/>
            <person name="van Eijk R."/>
            <person name="Schleper C."/>
            <person name="Guy L."/>
            <person name="Ettema T.J."/>
        </authorList>
    </citation>
    <scope>NUCLEOTIDE SEQUENCE</scope>
</reference>
<sequence>MAVDIPSGLSSDTGAALGVAIEADVTVTFIGLKQGLLTGRGAALCGELIYNDLSVPADI</sequence>
<dbReference type="EMBL" id="LAZR01030050">
    <property type="protein sequence ID" value="KKL57773.1"/>
    <property type="molecule type" value="Genomic_DNA"/>
</dbReference>
<protein>
    <recommendedName>
        <fullName evidence="1">YjeF N-terminal domain-containing protein</fullName>
    </recommendedName>
</protein>
<dbReference type="Pfam" id="PF03853">
    <property type="entry name" value="YjeF_N"/>
    <property type="match status" value="1"/>
</dbReference>
<dbReference type="AlphaFoldDB" id="A0A0F9D7V2"/>
<dbReference type="PROSITE" id="PS51385">
    <property type="entry name" value="YJEF_N"/>
    <property type="match status" value="1"/>
</dbReference>
<evidence type="ECO:0000313" key="2">
    <source>
        <dbReference type="EMBL" id="KKL57773.1"/>
    </source>
</evidence>
<dbReference type="InterPro" id="IPR036652">
    <property type="entry name" value="YjeF_N_dom_sf"/>
</dbReference>
<feature type="non-terminal residue" evidence="2">
    <location>
        <position position="59"/>
    </location>
</feature>
<proteinExistence type="predicted"/>
<accession>A0A0F9D7V2</accession>